<dbReference type="AlphaFoldDB" id="A0A4V3EIJ3"/>
<protein>
    <recommendedName>
        <fullName evidence="4">Lipoprotein</fullName>
    </recommendedName>
</protein>
<evidence type="ECO:0008006" key="4">
    <source>
        <dbReference type="Google" id="ProtNLM"/>
    </source>
</evidence>
<proteinExistence type="predicted"/>
<dbReference type="PROSITE" id="PS51257">
    <property type="entry name" value="PROKAR_LIPOPROTEIN"/>
    <property type="match status" value="1"/>
</dbReference>
<feature type="signal peptide" evidence="1">
    <location>
        <begin position="1"/>
        <end position="23"/>
    </location>
</feature>
<keyword evidence="1" id="KW-0732">Signal</keyword>
<reference evidence="2 3" key="1">
    <citation type="submission" date="2019-03" db="EMBL/GenBank/DDBJ databases">
        <title>Sequencing the genomes of 1000 actinobacteria strains.</title>
        <authorList>
            <person name="Klenk H.-P."/>
        </authorList>
    </citation>
    <scope>NUCLEOTIDE SEQUENCE [LARGE SCALE GENOMIC DNA]</scope>
    <source>
        <strain evidence="2 3">DSM 18936</strain>
    </source>
</reference>
<sequence>MSPTRSSARLVGGALLLAAVATACGDDAESMSTAACDRYAELQAGFFGDPSALGAAATAFGEAAPDSLEEDVGVVVAAFNSDDPSAMSTPEFAAANERVGAAVFDDCDSVVALDVSGIDYAFDGLPSSISSGRVAVRLANDTASGQPHELVILTGADGQAADELRDLPMEQLMQQARPVGLVFVEQPGAAATTLVDLEPGSYLVICTLPVAENGEQPDGDAPPTDTHAHHGMVTTLTVEA</sequence>
<dbReference type="EMBL" id="SOAU01000001">
    <property type="protein sequence ID" value="TDT14708.1"/>
    <property type="molecule type" value="Genomic_DNA"/>
</dbReference>
<evidence type="ECO:0000313" key="2">
    <source>
        <dbReference type="EMBL" id="TDT14708.1"/>
    </source>
</evidence>
<dbReference type="OrthoDB" id="5193521at2"/>
<name>A0A4V3EIJ3_9ACTN</name>
<evidence type="ECO:0000313" key="3">
    <source>
        <dbReference type="Proteomes" id="UP000294558"/>
    </source>
</evidence>
<gene>
    <name evidence="2" type="ORF">BDK89_0263</name>
</gene>
<dbReference type="RefSeq" id="WP_133867232.1">
    <property type="nucleotide sequence ID" value="NZ_SOAU01000001.1"/>
</dbReference>
<dbReference type="Gene3D" id="2.60.40.420">
    <property type="entry name" value="Cupredoxins - blue copper proteins"/>
    <property type="match status" value="1"/>
</dbReference>
<accession>A0A4V3EIJ3</accession>
<comment type="caution">
    <text evidence="2">The sequence shown here is derived from an EMBL/GenBank/DDBJ whole genome shotgun (WGS) entry which is preliminary data.</text>
</comment>
<dbReference type="Proteomes" id="UP000294558">
    <property type="component" value="Unassembled WGS sequence"/>
</dbReference>
<evidence type="ECO:0000256" key="1">
    <source>
        <dbReference type="SAM" id="SignalP"/>
    </source>
</evidence>
<organism evidence="2 3">
    <name type="scientific">Ilumatobacter fluminis</name>
    <dbReference type="NCBI Taxonomy" id="467091"/>
    <lineage>
        <taxon>Bacteria</taxon>
        <taxon>Bacillati</taxon>
        <taxon>Actinomycetota</taxon>
        <taxon>Acidimicrobiia</taxon>
        <taxon>Acidimicrobiales</taxon>
        <taxon>Ilumatobacteraceae</taxon>
        <taxon>Ilumatobacter</taxon>
    </lineage>
</organism>
<dbReference type="InterPro" id="IPR008972">
    <property type="entry name" value="Cupredoxin"/>
</dbReference>
<feature type="chain" id="PRO_5039371414" description="Lipoprotein" evidence="1">
    <location>
        <begin position="24"/>
        <end position="240"/>
    </location>
</feature>
<keyword evidence="3" id="KW-1185">Reference proteome</keyword>